<evidence type="ECO:0000313" key="3">
    <source>
        <dbReference type="EMBL" id="SNT43401.1"/>
    </source>
</evidence>
<dbReference type="PANTHER" id="PTHR47691:SF3">
    <property type="entry name" value="HTH-TYPE TRANSCRIPTIONAL REGULATOR RV0890C-RELATED"/>
    <property type="match status" value="1"/>
</dbReference>
<feature type="compositionally biased region" description="Pro residues" evidence="1">
    <location>
        <begin position="685"/>
        <end position="702"/>
    </location>
</feature>
<dbReference type="RefSeq" id="WP_089227769.1">
    <property type="nucleotide sequence ID" value="NZ_FZOF01000025.1"/>
</dbReference>
<dbReference type="EMBL" id="FZOF01000025">
    <property type="protein sequence ID" value="SNT43401.1"/>
    <property type="molecule type" value="Genomic_DNA"/>
</dbReference>
<dbReference type="InterPro" id="IPR011990">
    <property type="entry name" value="TPR-like_helical_dom_sf"/>
</dbReference>
<dbReference type="PRINTS" id="PR00364">
    <property type="entry name" value="DISEASERSIST"/>
</dbReference>
<dbReference type="PANTHER" id="PTHR47691">
    <property type="entry name" value="REGULATOR-RELATED"/>
    <property type="match status" value="1"/>
</dbReference>
<dbReference type="Pfam" id="PF25872">
    <property type="entry name" value="HTH_77"/>
    <property type="match status" value="1"/>
</dbReference>
<proteinExistence type="predicted"/>
<feature type="domain" description="Winged helix-turn-helix" evidence="2">
    <location>
        <begin position="263"/>
        <end position="329"/>
    </location>
</feature>
<accession>A0A239ML31</accession>
<feature type="region of interest" description="Disordered" evidence="1">
    <location>
        <begin position="681"/>
        <end position="715"/>
    </location>
</feature>
<dbReference type="Proteomes" id="UP000198280">
    <property type="component" value="Unassembled WGS sequence"/>
</dbReference>
<feature type="compositionally biased region" description="Low complexity" evidence="1">
    <location>
        <begin position="703"/>
        <end position="715"/>
    </location>
</feature>
<dbReference type="SUPFAM" id="SSF48452">
    <property type="entry name" value="TPR-like"/>
    <property type="match status" value="1"/>
</dbReference>
<dbReference type="InterPro" id="IPR058852">
    <property type="entry name" value="HTH_77"/>
</dbReference>
<dbReference type="Gene3D" id="3.40.50.300">
    <property type="entry name" value="P-loop containing nucleotide triphosphate hydrolases"/>
    <property type="match status" value="1"/>
</dbReference>
<dbReference type="AlphaFoldDB" id="A0A239ML31"/>
<keyword evidence="4" id="KW-1185">Reference proteome</keyword>
<evidence type="ECO:0000313" key="4">
    <source>
        <dbReference type="Proteomes" id="UP000198280"/>
    </source>
</evidence>
<organism evidence="3 4">
    <name type="scientific">Actinacidiphila glaucinigra</name>
    <dbReference type="NCBI Taxonomy" id="235986"/>
    <lineage>
        <taxon>Bacteria</taxon>
        <taxon>Bacillati</taxon>
        <taxon>Actinomycetota</taxon>
        <taxon>Actinomycetes</taxon>
        <taxon>Kitasatosporales</taxon>
        <taxon>Streptomycetaceae</taxon>
        <taxon>Actinacidiphila</taxon>
    </lineage>
</organism>
<gene>
    <name evidence="3" type="ORF">SAMN05216252_12569</name>
</gene>
<name>A0A239ML31_9ACTN</name>
<dbReference type="SUPFAM" id="SSF52540">
    <property type="entry name" value="P-loop containing nucleoside triphosphate hydrolases"/>
    <property type="match status" value="1"/>
</dbReference>
<dbReference type="InterPro" id="IPR027417">
    <property type="entry name" value="P-loop_NTPase"/>
</dbReference>
<dbReference type="OrthoDB" id="499349at2"/>
<evidence type="ECO:0000256" key="1">
    <source>
        <dbReference type="SAM" id="MobiDB-lite"/>
    </source>
</evidence>
<evidence type="ECO:0000259" key="2">
    <source>
        <dbReference type="Pfam" id="PF25872"/>
    </source>
</evidence>
<protein>
    <submittedName>
        <fullName evidence="3">Predicted ATPase</fullName>
    </submittedName>
</protein>
<reference evidence="3 4" key="1">
    <citation type="submission" date="2017-06" db="EMBL/GenBank/DDBJ databases">
        <authorList>
            <person name="Kim H.J."/>
            <person name="Triplett B.A."/>
        </authorList>
    </citation>
    <scope>NUCLEOTIDE SEQUENCE [LARGE SCALE GENOMIC DNA]</scope>
    <source>
        <strain evidence="3 4">CGMCC 4.1858</strain>
    </source>
</reference>
<dbReference type="Gene3D" id="1.25.40.10">
    <property type="entry name" value="Tetratricopeptide repeat domain"/>
    <property type="match status" value="1"/>
</dbReference>
<sequence length="715" mass="77751">MRHETTPGNLPCELNHFVGRRRELDDVARLLERARMVTVTGVGGVGKSRLALRAAAGLRAGFADGVWLAELAAVRDPGLVDHAVADALGLTDHTARGPRAALGAFLARRELLLVLDCCEPQVEAAAELADAMLRRAPGLRVLATSRQPLGVAGEHIVALEPLSDAGEAVELFADRAAAVLPDFTVDAGNRAEVEELCRRLDGIPLALELAAGRLRALSVRQITGRLDDRFRLLTRRGGPGGPERHRALRTAIGWSHELCTPRERLLWARLSVFAGDFDLDAAEYVCAGGEVPAEAVVDLLADLVDKSVVLRREDAGVVRYLLLDTVREYGLGWLRELGEERRLRTRHRDWYLGFATWGEMEWFGARQEEISVGTERELANLRAALEFSLEVPEELRTGQYLAASLWFFWVGCGRLAEGRYWLERALAADHEPTGQRAKALWVCGYVSILQGDGTAALGMLYECREQALATGDATAVAYAVHRMGCGALLGDDLPRARALFEEALGHYRTLGELNSNVIMAEVELAMAVAFDGDLEGGIELCDHIREVCEDHGERWALAYALYTRAVIAWWQDDPVLAAELAAECVRINHTFRDMVGIVLGIELLALLRVPGDAREAAVLQGAAGGIWRLVGLPVFGSRHFGIPHQRCEELARAELGRPGYEGAYAEGLVLDLDAAVARALTGLPPTRPGPRQPRGPVPPADPLPAGAPLGRSAQD</sequence>